<dbReference type="PANTHER" id="PTHR32282">
    <property type="entry name" value="BINDING PROTEIN TRANSPEPTIDASE, PUTATIVE-RELATED"/>
    <property type="match status" value="1"/>
</dbReference>
<evidence type="ECO:0000313" key="22">
    <source>
        <dbReference type="Proteomes" id="UP000004892"/>
    </source>
</evidence>
<organism evidence="21 22">
    <name type="scientific">Odoribacter laneus YIT 12061</name>
    <dbReference type="NCBI Taxonomy" id="742817"/>
    <lineage>
        <taxon>Bacteria</taxon>
        <taxon>Pseudomonadati</taxon>
        <taxon>Bacteroidota</taxon>
        <taxon>Bacteroidia</taxon>
        <taxon>Bacteroidales</taxon>
        <taxon>Odoribacteraceae</taxon>
        <taxon>Odoribacter</taxon>
    </lineage>
</organism>
<evidence type="ECO:0000259" key="20">
    <source>
        <dbReference type="Pfam" id="PF00912"/>
    </source>
</evidence>
<dbReference type="GO" id="GO:0008658">
    <property type="term" value="F:penicillin binding"/>
    <property type="evidence" value="ECO:0007669"/>
    <property type="project" value="InterPro"/>
</dbReference>
<dbReference type="Pfam" id="PF00912">
    <property type="entry name" value="Transgly"/>
    <property type="match status" value="1"/>
</dbReference>
<evidence type="ECO:0000256" key="14">
    <source>
        <dbReference type="ARBA" id="ARBA00023268"/>
    </source>
</evidence>
<dbReference type="GO" id="GO:0008360">
    <property type="term" value="P:regulation of cell shape"/>
    <property type="evidence" value="ECO:0007669"/>
    <property type="project" value="UniProtKB-KW"/>
</dbReference>
<evidence type="ECO:0000256" key="16">
    <source>
        <dbReference type="ARBA" id="ARBA00034000"/>
    </source>
</evidence>
<keyword evidence="22" id="KW-1185">Reference proteome</keyword>
<evidence type="ECO:0000256" key="2">
    <source>
        <dbReference type="ARBA" id="ARBA00004752"/>
    </source>
</evidence>
<dbReference type="InterPro" id="IPR050396">
    <property type="entry name" value="Glycosyltr_51/Transpeptidase"/>
</dbReference>
<dbReference type="InterPro" id="IPR023346">
    <property type="entry name" value="Lysozyme-like_dom_sf"/>
</dbReference>
<dbReference type="GeneID" id="98068674"/>
<dbReference type="PATRIC" id="fig|742817.3.peg.1152"/>
<evidence type="ECO:0000256" key="17">
    <source>
        <dbReference type="ARBA" id="ARBA00049902"/>
    </source>
</evidence>
<keyword evidence="10" id="KW-0378">Hydrolase</keyword>
<dbReference type="GO" id="GO:0005886">
    <property type="term" value="C:plasma membrane"/>
    <property type="evidence" value="ECO:0007669"/>
    <property type="project" value="UniProtKB-SubCell"/>
</dbReference>
<evidence type="ECO:0000256" key="12">
    <source>
        <dbReference type="ARBA" id="ARBA00022984"/>
    </source>
</evidence>
<dbReference type="InterPro" id="IPR001264">
    <property type="entry name" value="Glyco_trans_51"/>
</dbReference>
<dbReference type="EMBL" id="ADMC01000017">
    <property type="protein sequence ID" value="EHP48724.1"/>
    <property type="molecule type" value="Genomic_DNA"/>
</dbReference>
<dbReference type="Gene3D" id="3.40.710.10">
    <property type="entry name" value="DD-peptidase/beta-lactamase superfamily"/>
    <property type="match status" value="1"/>
</dbReference>
<keyword evidence="18" id="KW-0812">Transmembrane</keyword>
<comment type="similarity">
    <text evidence="3">In the C-terminal section; belongs to the transpeptidase family.</text>
</comment>
<evidence type="ECO:0000259" key="19">
    <source>
        <dbReference type="Pfam" id="PF00905"/>
    </source>
</evidence>
<dbReference type="GO" id="GO:0006508">
    <property type="term" value="P:proteolysis"/>
    <property type="evidence" value="ECO:0007669"/>
    <property type="project" value="UniProtKB-KW"/>
</dbReference>
<keyword evidence="11" id="KW-0133">Cell shape</keyword>
<dbReference type="InterPro" id="IPR036950">
    <property type="entry name" value="PBP_transglycosylase"/>
</dbReference>
<comment type="similarity">
    <text evidence="4">In the N-terminal section; belongs to the glycosyltransferase 51 family.</text>
</comment>
<dbReference type="STRING" id="742817.HMPREF9449_01087"/>
<keyword evidence="13 18" id="KW-0472">Membrane</keyword>
<evidence type="ECO:0000256" key="6">
    <source>
        <dbReference type="ARBA" id="ARBA00022645"/>
    </source>
</evidence>
<evidence type="ECO:0000256" key="18">
    <source>
        <dbReference type="SAM" id="Phobius"/>
    </source>
</evidence>
<evidence type="ECO:0000256" key="8">
    <source>
        <dbReference type="ARBA" id="ARBA00022676"/>
    </source>
</evidence>
<comment type="subcellular location">
    <subcellularLocation>
        <location evidence="1">Cell membrane</location>
    </subcellularLocation>
</comment>
<keyword evidence="14" id="KW-0511">Multifunctional enzyme</keyword>
<dbReference type="AlphaFoldDB" id="H1DFQ1"/>
<dbReference type="RefSeq" id="WP_009136235.1">
    <property type="nucleotide sequence ID" value="NZ_JH594596.1"/>
</dbReference>
<keyword evidence="6" id="KW-0121">Carboxypeptidase</keyword>
<dbReference type="InterPro" id="IPR001460">
    <property type="entry name" value="PCN-bd_Tpept"/>
</dbReference>
<dbReference type="GO" id="GO:0071555">
    <property type="term" value="P:cell wall organization"/>
    <property type="evidence" value="ECO:0007669"/>
    <property type="project" value="UniProtKB-KW"/>
</dbReference>
<evidence type="ECO:0000313" key="21">
    <source>
        <dbReference type="EMBL" id="EHP48724.1"/>
    </source>
</evidence>
<evidence type="ECO:0000256" key="7">
    <source>
        <dbReference type="ARBA" id="ARBA00022670"/>
    </source>
</evidence>
<evidence type="ECO:0000256" key="10">
    <source>
        <dbReference type="ARBA" id="ARBA00022801"/>
    </source>
</evidence>
<accession>H1DFQ1</accession>
<evidence type="ECO:0000256" key="4">
    <source>
        <dbReference type="ARBA" id="ARBA00007739"/>
    </source>
</evidence>
<comment type="catalytic activity">
    <reaction evidence="16">
        <text>Preferential cleavage: (Ac)2-L-Lys-D-Ala-|-D-Ala. Also transpeptidation of peptidyl-alanyl moieties that are N-acyl substituents of D-alanine.</text>
        <dbReference type="EC" id="3.4.16.4"/>
    </reaction>
</comment>
<evidence type="ECO:0000256" key="11">
    <source>
        <dbReference type="ARBA" id="ARBA00022960"/>
    </source>
</evidence>
<dbReference type="GO" id="GO:0009002">
    <property type="term" value="F:serine-type D-Ala-D-Ala carboxypeptidase activity"/>
    <property type="evidence" value="ECO:0007669"/>
    <property type="project" value="UniProtKB-EC"/>
</dbReference>
<keyword evidence="7" id="KW-0645">Protease</keyword>
<dbReference type="SUPFAM" id="SSF56601">
    <property type="entry name" value="beta-lactamase/transpeptidase-like"/>
    <property type="match status" value="1"/>
</dbReference>
<keyword evidence="15" id="KW-0961">Cell wall biogenesis/degradation</keyword>
<feature type="domain" description="Glycosyl transferase family 51" evidence="20">
    <location>
        <begin position="73"/>
        <end position="251"/>
    </location>
</feature>
<evidence type="ECO:0000256" key="3">
    <source>
        <dbReference type="ARBA" id="ARBA00007090"/>
    </source>
</evidence>
<gene>
    <name evidence="21" type="ORF">HMPREF9449_01087</name>
</gene>
<comment type="caution">
    <text evidence="21">The sequence shown here is derived from an EMBL/GenBank/DDBJ whole genome shotgun (WGS) entry which is preliminary data.</text>
</comment>
<dbReference type="GO" id="GO:0009252">
    <property type="term" value="P:peptidoglycan biosynthetic process"/>
    <property type="evidence" value="ECO:0007669"/>
    <property type="project" value="UniProtKB-KW"/>
</dbReference>
<evidence type="ECO:0000256" key="13">
    <source>
        <dbReference type="ARBA" id="ARBA00023136"/>
    </source>
</evidence>
<protein>
    <submittedName>
        <fullName evidence="21">Uncharacterized protein</fullName>
    </submittedName>
</protein>
<dbReference type="Proteomes" id="UP000004892">
    <property type="component" value="Unassembled WGS sequence"/>
</dbReference>
<keyword evidence="9" id="KW-0808">Transferase</keyword>
<dbReference type="GO" id="GO:0030288">
    <property type="term" value="C:outer membrane-bounded periplasmic space"/>
    <property type="evidence" value="ECO:0007669"/>
    <property type="project" value="TreeGrafter"/>
</dbReference>
<dbReference type="PANTHER" id="PTHR32282:SF11">
    <property type="entry name" value="PENICILLIN-BINDING PROTEIN 1B"/>
    <property type="match status" value="1"/>
</dbReference>
<dbReference type="InterPro" id="IPR012338">
    <property type="entry name" value="Beta-lactam/transpept-like"/>
</dbReference>
<dbReference type="GO" id="GO:0008955">
    <property type="term" value="F:peptidoglycan glycosyltransferase activity"/>
    <property type="evidence" value="ECO:0007669"/>
    <property type="project" value="UniProtKB-EC"/>
</dbReference>
<dbReference type="Gene3D" id="1.10.3810.10">
    <property type="entry name" value="Biosynthetic peptidoglycan transglycosylase-like"/>
    <property type="match status" value="1"/>
</dbReference>
<evidence type="ECO:0000256" key="15">
    <source>
        <dbReference type="ARBA" id="ARBA00023316"/>
    </source>
</evidence>
<keyword evidence="18" id="KW-1133">Transmembrane helix</keyword>
<reference evidence="21 22" key="1">
    <citation type="submission" date="2012-01" db="EMBL/GenBank/DDBJ databases">
        <title>The Genome Sequence of Odoribacter laneus YIT 12061.</title>
        <authorList>
            <consortium name="The Broad Institute Genome Sequencing Platform"/>
            <person name="Earl A."/>
            <person name="Ward D."/>
            <person name="Feldgarden M."/>
            <person name="Gevers D."/>
            <person name="Morotomi M."/>
            <person name="Young S.K."/>
            <person name="Zeng Q."/>
            <person name="Gargeya S."/>
            <person name="Fitzgerald M."/>
            <person name="Haas B."/>
            <person name="Abouelleil A."/>
            <person name="Alvarado L."/>
            <person name="Arachchi H.M."/>
            <person name="Berlin A."/>
            <person name="Chapman S.B."/>
            <person name="Gearin G."/>
            <person name="Goldberg J."/>
            <person name="Griggs A."/>
            <person name="Gujja S."/>
            <person name="Hansen M."/>
            <person name="Heiman D."/>
            <person name="Howarth C."/>
            <person name="Larimer J."/>
            <person name="Lui A."/>
            <person name="MacDonald P.J.P."/>
            <person name="McCowen C."/>
            <person name="Montmayeur A."/>
            <person name="Murphy C."/>
            <person name="Neiman D."/>
            <person name="Pearson M."/>
            <person name="Priest M."/>
            <person name="Roberts A."/>
            <person name="Saif S."/>
            <person name="Shea T."/>
            <person name="Sisk P."/>
            <person name="Stolte C."/>
            <person name="Sykes S."/>
            <person name="Wortman J."/>
            <person name="Nusbaum C."/>
            <person name="Birren B."/>
        </authorList>
    </citation>
    <scope>NUCLEOTIDE SEQUENCE [LARGE SCALE GENOMIC DNA]</scope>
    <source>
        <strain evidence="21 22">YIT 12061</strain>
    </source>
</reference>
<sequence length="782" mass="89364">MSGKSVTRRKKAKKGRKRRVLKYILGSILLGGFLCGLFVYSVYVGLWGPLPDYQELKEIRNYEASELYSEDGELLGKYFIENRTNVKFNNISTNAINALIATEDVRFYEHQGVDKISLLRVFFKTLLLGDRSSGGGSTLSQQLAKNLYPREEQQVSFMPVIKLKEIFTAHRLEQIYSKPEILTLYLNTVSFGERTYGIESAAQKYFSVSASDLTIPQAATLIGMLKGPSWYNPRLHPERAIQRRNTVIHQMVKYDFLHEEEGERAKETALELNYKAVNHYTGLAPYLREKIRRDASEIIAAYNTTHGTAYNLYKDRLILTTTLNADMQRYAEAAVKEHMKKLQHEFYSHWENREPWYNKPQVLEQAIQNSPVYLSLKGQGYNEKQIAEIMNRKKAMMVYSAYQGEASAEMSSIDSIKHYLKILHPGMIAVEPNSGKIRVWIGDLDYKYFQYDQVEAPRQVGSVFKPVVYSAAIHNGAQLDAYYKNEQKTYKEYEDWTPRNSDNDYTGYYTLKGALSKSINTIAVEVLLQTGIEKTIVHARNLGIKSELPQYPSLALGSADIPLSEMILPYMCFANAGKLMTPYYLLEIRDQSGTVLYQAPVPESKEVLPSQEAYVMSNILSAVINEGTGRRLRTTYGLKNELAGKTGTTQNQADGWFIGYNSRIVVGIRVGANDRNIHFNSIRLGQGAHMALPIFGLFMRECLKDPAYARWESLSFPLVPVAEQKELDIPIFQEKMNLFERIGNKKLKKRALVHPTDTVVKKEKKGFFRKIGNLFRKKKEEE</sequence>
<feature type="domain" description="Penicillin-binding protein transpeptidase" evidence="19">
    <location>
        <begin position="428"/>
        <end position="661"/>
    </location>
</feature>
<comment type="catalytic activity">
    <reaction evidence="17">
        <text>[GlcNAc-(1-&gt;4)-Mur2Ac(oyl-L-Ala-gamma-D-Glu-L-Lys-D-Ala-D-Ala)](n)-di-trans,octa-cis-undecaprenyl diphosphate + beta-D-GlcNAc-(1-&gt;4)-Mur2Ac(oyl-L-Ala-gamma-D-Glu-L-Lys-D-Ala-D-Ala)-di-trans,octa-cis-undecaprenyl diphosphate = [GlcNAc-(1-&gt;4)-Mur2Ac(oyl-L-Ala-gamma-D-Glu-L-Lys-D-Ala-D-Ala)](n+1)-di-trans,octa-cis-undecaprenyl diphosphate + di-trans,octa-cis-undecaprenyl diphosphate + H(+)</text>
        <dbReference type="Rhea" id="RHEA:23708"/>
        <dbReference type="Rhea" id="RHEA-COMP:9602"/>
        <dbReference type="Rhea" id="RHEA-COMP:9603"/>
        <dbReference type="ChEBI" id="CHEBI:15378"/>
        <dbReference type="ChEBI" id="CHEBI:58405"/>
        <dbReference type="ChEBI" id="CHEBI:60033"/>
        <dbReference type="ChEBI" id="CHEBI:78435"/>
        <dbReference type="EC" id="2.4.99.28"/>
    </reaction>
</comment>
<keyword evidence="12" id="KW-0573">Peptidoglycan synthesis</keyword>
<name>H1DFQ1_9BACT</name>
<evidence type="ECO:0000256" key="1">
    <source>
        <dbReference type="ARBA" id="ARBA00004236"/>
    </source>
</evidence>
<keyword evidence="8" id="KW-0328">Glycosyltransferase</keyword>
<proteinExistence type="inferred from homology"/>
<dbReference type="Pfam" id="PF00905">
    <property type="entry name" value="Transpeptidase"/>
    <property type="match status" value="1"/>
</dbReference>
<evidence type="ECO:0000256" key="9">
    <source>
        <dbReference type="ARBA" id="ARBA00022679"/>
    </source>
</evidence>
<dbReference type="SUPFAM" id="SSF53955">
    <property type="entry name" value="Lysozyme-like"/>
    <property type="match status" value="1"/>
</dbReference>
<feature type="transmembrane region" description="Helical" evidence="18">
    <location>
        <begin position="20"/>
        <end position="43"/>
    </location>
</feature>
<dbReference type="HOGENOM" id="CLU_006354_2_4_10"/>
<dbReference type="eggNOG" id="COG5009">
    <property type="taxonomic scope" value="Bacteria"/>
</dbReference>
<evidence type="ECO:0000256" key="5">
    <source>
        <dbReference type="ARBA" id="ARBA00022475"/>
    </source>
</evidence>
<keyword evidence="5" id="KW-1003">Cell membrane</keyword>
<comment type="pathway">
    <text evidence="2">Cell wall biogenesis; peptidoglycan biosynthesis.</text>
</comment>